<dbReference type="Proteomes" id="UP000825701">
    <property type="component" value="Chromosome"/>
</dbReference>
<dbReference type="EMBL" id="CP081869">
    <property type="protein sequence ID" value="QZN99580.1"/>
    <property type="molecule type" value="Genomic_DNA"/>
</dbReference>
<keyword evidence="3" id="KW-1185">Reference proteome</keyword>
<dbReference type="Pfam" id="PF12697">
    <property type="entry name" value="Abhydrolase_6"/>
    <property type="match status" value="1"/>
</dbReference>
<dbReference type="PANTHER" id="PTHR43798">
    <property type="entry name" value="MONOACYLGLYCEROL LIPASE"/>
    <property type="match status" value="1"/>
</dbReference>
<reference evidence="2" key="1">
    <citation type="submission" date="2021-08" db="EMBL/GenBank/DDBJ databases">
        <authorList>
            <person name="Zhang H."/>
            <person name="Xu M."/>
            <person name="Yu Z."/>
            <person name="Yang L."/>
            <person name="Cai Y."/>
        </authorList>
    </citation>
    <scope>NUCLEOTIDE SEQUENCE</scope>
    <source>
        <strain evidence="2">CHL1</strain>
    </source>
</reference>
<dbReference type="GO" id="GO:0047372">
    <property type="term" value="F:monoacylglycerol lipase activity"/>
    <property type="evidence" value="ECO:0007669"/>
    <property type="project" value="TreeGrafter"/>
</dbReference>
<dbReference type="SUPFAM" id="SSF53474">
    <property type="entry name" value="alpha/beta-Hydrolases"/>
    <property type="match status" value="1"/>
</dbReference>
<feature type="domain" description="AB hydrolase-1" evidence="1">
    <location>
        <begin position="26"/>
        <end position="263"/>
    </location>
</feature>
<dbReference type="RefSeq" id="WP_261402667.1">
    <property type="nucleotide sequence ID" value="NZ_CP081869.1"/>
</dbReference>
<evidence type="ECO:0000259" key="1">
    <source>
        <dbReference type="Pfam" id="PF12697"/>
    </source>
</evidence>
<name>A0A9E6UM14_9HYPH</name>
<dbReference type="GO" id="GO:0046464">
    <property type="term" value="P:acylglycerol catabolic process"/>
    <property type="evidence" value="ECO:0007669"/>
    <property type="project" value="TreeGrafter"/>
</dbReference>
<dbReference type="AlphaFoldDB" id="A0A9E6UM14"/>
<dbReference type="InterPro" id="IPR000073">
    <property type="entry name" value="AB_hydrolase_1"/>
</dbReference>
<organism evidence="2 3">
    <name type="scientific">Chenggangzhangella methanolivorans</name>
    <dbReference type="NCBI Taxonomy" id="1437009"/>
    <lineage>
        <taxon>Bacteria</taxon>
        <taxon>Pseudomonadati</taxon>
        <taxon>Pseudomonadota</taxon>
        <taxon>Alphaproteobacteria</taxon>
        <taxon>Hyphomicrobiales</taxon>
        <taxon>Methylopilaceae</taxon>
        <taxon>Chenggangzhangella</taxon>
    </lineage>
</organism>
<dbReference type="InterPro" id="IPR029058">
    <property type="entry name" value="AB_hydrolase_fold"/>
</dbReference>
<sequence>MSSDRAVELASGRLAFRAVEGTGMPVLLLHGNSSSSGAYGRLIPLLAQAGLPVIAPDFPGHGASDDATEPERTYSFPGYAAAICGLLDAIGIERAIAIGWSLGGHVAMELLATEPRIAAALVTGAPPIRPSLEALQSAFAATPVMGLAGKEQFSEADARAYAAAMLDGEEHLTPQSVETAIRTDGRARRLMIENGVAGQGADETALLRSGPTRLAIVQGDADVFLSMDYLKALPADHLWRGAIQWLGGLGHAPHWSAPERFAALALAFIDEMRAD</sequence>
<proteinExistence type="predicted"/>
<dbReference type="Gene3D" id="3.40.50.1820">
    <property type="entry name" value="alpha/beta hydrolase"/>
    <property type="match status" value="1"/>
</dbReference>
<dbReference type="InterPro" id="IPR050266">
    <property type="entry name" value="AB_hydrolase_sf"/>
</dbReference>
<dbReference type="KEGG" id="cmet:K6K41_23210"/>
<dbReference type="PRINTS" id="PR00111">
    <property type="entry name" value="ABHYDROLASE"/>
</dbReference>
<accession>A0A9E6UM14</accession>
<keyword evidence="2" id="KW-0378">Hydrolase</keyword>
<protein>
    <submittedName>
        <fullName evidence="2">Alpha/beta hydrolase</fullName>
    </submittedName>
</protein>
<gene>
    <name evidence="2" type="ORF">K6K41_23210</name>
</gene>
<dbReference type="PANTHER" id="PTHR43798:SF5">
    <property type="entry name" value="MONOACYLGLYCEROL LIPASE ABHD6"/>
    <property type="match status" value="1"/>
</dbReference>
<evidence type="ECO:0000313" key="3">
    <source>
        <dbReference type="Proteomes" id="UP000825701"/>
    </source>
</evidence>
<evidence type="ECO:0000313" key="2">
    <source>
        <dbReference type="EMBL" id="QZN99580.1"/>
    </source>
</evidence>
<dbReference type="GO" id="GO:0016020">
    <property type="term" value="C:membrane"/>
    <property type="evidence" value="ECO:0007669"/>
    <property type="project" value="TreeGrafter"/>
</dbReference>